<sequence length="149" mass="16276">MDDLKHPASNAKVEHLNRLSTRAEEFDSLLGEHLDRWEEITKSAGGDFTASAGHATCGNGVLLGKKFSIFSELIASNGEVHALITITTEDRLTGKSVVVDSYRLNSYRIVLGAVSATQITANPDYTSDENEYCVICDVLYSLACGDYRK</sequence>
<protein>
    <submittedName>
        <fullName evidence="1">Uncharacterized protein</fullName>
    </submittedName>
</protein>
<organism evidence="1">
    <name type="scientific">Ectopseudomonas oleovorans</name>
    <name type="common">Pseudomonas oleovorans</name>
    <dbReference type="NCBI Taxonomy" id="301"/>
    <lineage>
        <taxon>Bacteria</taxon>
        <taxon>Pseudomonadati</taxon>
        <taxon>Pseudomonadota</taxon>
        <taxon>Gammaproteobacteria</taxon>
        <taxon>Pseudomonadales</taxon>
        <taxon>Pseudomonadaceae</taxon>
        <taxon>Ectopseudomonas</taxon>
    </lineage>
</organism>
<reference evidence="1" key="1">
    <citation type="submission" date="2018-11" db="EMBL/GenBank/DDBJ databases">
        <authorList>
            <consortium name="Genoscope - CEA"/>
            <person name="William W."/>
        </authorList>
    </citation>
    <scope>NUCLEOTIDE SEQUENCE [LARGE SCALE GENOMIC DNA]</scope>
    <source>
        <strain evidence="1">T9AD</strain>
    </source>
</reference>
<accession>A0A653B0C1</accession>
<dbReference type="EMBL" id="LR130779">
    <property type="protein sequence ID" value="VDN62099.1"/>
    <property type="molecule type" value="Genomic_DNA"/>
</dbReference>
<dbReference type="AlphaFoldDB" id="A0A653B0C1"/>
<evidence type="ECO:0000313" key="1">
    <source>
        <dbReference type="EMBL" id="VDN62099.1"/>
    </source>
</evidence>
<proteinExistence type="predicted"/>
<name>A0A653B0C1_ECTOL</name>
<dbReference type="OrthoDB" id="10016407at2"/>
<gene>
    <name evidence="1" type="ORF">POT9AD_1108</name>
</gene>